<dbReference type="InterPro" id="IPR000209">
    <property type="entry name" value="Peptidase_S8/S53_dom"/>
</dbReference>
<feature type="active site" description="Charge relay system" evidence="7">
    <location>
        <position position="246"/>
    </location>
</feature>
<keyword evidence="8" id="KW-0472">Membrane</keyword>
<evidence type="ECO:0008006" key="13">
    <source>
        <dbReference type="Google" id="ProtNLM"/>
    </source>
</evidence>
<dbReference type="Pfam" id="PF08309">
    <property type="entry name" value="LVIVD"/>
    <property type="match status" value="2"/>
</dbReference>
<evidence type="ECO:0000313" key="12">
    <source>
        <dbReference type="Proteomes" id="UP000643672"/>
    </source>
</evidence>
<keyword evidence="8" id="KW-0812">Transmembrane</keyword>
<dbReference type="Gene3D" id="2.60.120.380">
    <property type="match status" value="1"/>
</dbReference>
<protein>
    <recommendedName>
        <fullName evidence="13">Peptidase S8/S53 domain-containing protein</fullName>
    </recommendedName>
</protein>
<dbReference type="InterPro" id="IPR036852">
    <property type="entry name" value="Peptidase_S8/S53_dom_sf"/>
</dbReference>
<dbReference type="InterPro" id="IPR015943">
    <property type="entry name" value="WD40/YVTN_repeat-like_dom_sf"/>
</dbReference>
<dbReference type="Pfam" id="PF01436">
    <property type="entry name" value="NHL"/>
    <property type="match status" value="1"/>
</dbReference>
<evidence type="ECO:0000256" key="3">
    <source>
        <dbReference type="ARBA" id="ARBA00022737"/>
    </source>
</evidence>
<dbReference type="InterPro" id="IPR008930">
    <property type="entry name" value="Terpenoid_cyclase/PrenylTrfase"/>
</dbReference>
<dbReference type="GO" id="GO:0006508">
    <property type="term" value="P:proteolysis"/>
    <property type="evidence" value="ECO:0007669"/>
    <property type="project" value="UniProtKB-KW"/>
</dbReference>
<accession>A0A8H9CFL5</accession>
<dbReference type="SUPFAM" id="SSF101898">
    <property type="entry name" value="NHL repeat"/>
    <property type="match status" value="1"/>
</dbReference>
<dbReference type="Pfam" id="PF17963">
    <property type="entry name" value="Big_9"/>
    <property type="match status" value="1"/>
</dbReference>
<dbReference type="PANTHER" id="PTHR43399:SF4">
    <property type="entry name" value="CELL WALL-ASSOCIATED PROTEASE"/>
    <property type="match status" value="1"/>
</dbReference>
<evidence type="ECO:0000256" key="2">
    <source>
        <dbReference type="ARBA" id="ARBA00022670"/>
    </source>
</evidence>
<feature type="domain" description="Peptidase S8/S53" evidence="9">
    <location>
        <begin position="266"/>
        <end position="512"/>
    </location>
</feature>
<dbReference type="EMBL" id="CAESAQ020000053">
    <property type="protein sequence ID" value="CAB5499726.1"/>
    <property type="molecule type" value="Genomic_DNA"/>
</dbReference>
<dbReference type="Gene3D" id="2.130.10.10">
    <property type="entry name" value="YVTN repeat-like/Quinoprotein amine dehydrogenase"/>
    <property type="match status" value="2"/>
</dbReference>
<dbReference type="PROSITE" id="PS51125">
    <property type="entry name" value="NHL"/>
    <property type="match status" value="1"/>
</dbReference>
<dbReference type="PRINTS" id="PR00723">
    <property type="entry name" value="SUBTILISIN"/>
</dbReference>
<dbReference type="InterPro" id="IPR059177">
    <property type="entry name" value="GH29D-like_dom"/>
</dbReference>
<feature type="repeat" description="NHL" evidence="6">
    <location>
        <begin position="839"/>
        <end position="882"/>
    </location>
</feature>
<feature type="domain" description="GH29D-like beta-sandwich" evidence="10">
    <location>
        <begin position="3122"/>
        <end position="3185"/>
    </location>
</feature>
<dbReference type="RefSeq" id="WP_202763026.1">
    <property type="nucleotide sequence ID" value="NZ_CAESAQ020000053.1"/>
</dbReference>
<evidence type="ECO:0000313" key="11">
    <source>
        <dbReference type="EMBL" id="CAB5499726.1"/>
    </source>
</evidence>
<evidence type="ECO:0000256" key="6">
    <source>
        <dbReference type="PROSITE-ProRule" id="PRU00504"/>
    </source>
</evidence>
<evidence type="ECO:0000256" key="1">
    <source>
        <dbReference type="ARBA" id="ARBA00011073"/>
    </source>
</evidence>
<evidence type="ECO:0000256" key="5">
    <source>
        <dbReference type="ARBA" id="ARBA00022825"/>
    </source>
</evidence>
<dbReference type="Proteomes" id="UP000643672">
    <property type="component" value="Unassembled WGS sequence"/>
</dbReference>
<dbReference type="InterPro" id="IPR013211">
    <property type="entry name" value="LVIVD"/>
</dbReference>
<dbReference type="Gene3D" id="2.60.40.3440">
    <property type="match status" value="1"/>
</dbReference>
<dbReference type="SUPFAM" id="SSF82171">
    <property type="entry name" value="DPP6 N-terminal domain-like"/>
    <property type="match status" value="1"/>
</dbReference>
<evidence type="ECO:0000256" key="8">
    <source>
        <dbReference type="SAM" id="Phobius"/>
    </source>
</evidence>
<evidence type="ECO:0000256" key="7">
    <source>
        <dbReference type="PROSITE-ProRule" id="PRU01240"/>
    </source>
</evidence>
<comment type="similarity">
    <text evidence="1 7">Belongs to the peptidase S8 family.</text>
</comment>
<keyword evidence="3" id="KW-0677">Repeat</keyword>
<dbReference type="InterPro" id="IPR011042">
    <property type="entry name" value="6-blade_b-propeller_TolB-like"/>
</dbReference>
<feature type="domain" description="GH29D-like beta-sandwich" evidence="10">
    <location>
        <begin position="3296"/>
        <end position="3365"/>
    </location>
</feature>
<evidence type="ECO:0000256" key="4">
    <source>
        <dbReference type="ARBA" id="ARBA00022801"/>
    </source>
</evidence>
<feature type="active site" description="Charge relay system" evidence="7">
    <location>
        <position position="458"/>
    </location>
</feature>
<dbReference type="PANTHER" id="PTHR43399">
    <property type="entry name" value="SUBTILISIN-RELATED"/>
    <property type="match status" value="1"/>
</dbReference>
<gene>
    <name evidence="11" type="ORF">THERMOS_1077</name>
</gene>
<dbReference type="InterPro" id="IPR001258">
    <property type="entry name" value="NHL_repeat"/>
</dbReference>
<feature type="transmembrane region" description="Helical" evidence="8">
    <location>
        <begin position="7"/>
        <end position="27"/>
    </location>
</feature>
<keyword evidence="5 7" id="KW-0720">Serine protease</keyword>
<dbReference type="InterPro" id="IPR034058">
    <property type="entry name" value="TagA/B/C/D_pept_dom"/>
</dbReference>
<dbReference type="SUPFAM" id="SSF52743">
    <property type="entry name" value="Subtilisin-like"/>
    <property type="match status" value="1"/>
</dbReference>
<dbReference type="CDD" id="cd04842">
    <property type="entry name" value="Peptidases_S8_Kp43_protease"/>
    <property type="match status" value="1"/>
</dbReference>
<keyword evidence="8" id="KW-1133">Transmembrane helix</keyword>
<evidence type="ECO:0000259" key="10">
    <source>
        <dbReference type="Pfam" id="PF13290"/>
    </source>
</evidence>
<organism evidence="11 12">
    <name type="scientific">Bathymodiolus thermophilus thioautotrophic gill symbiont</name>
    <dbReference type="NCBI Taxonomy" id="2360"/>
    <lineage>
        <taxon>Bacteria</taxon>
        <taxon>Pseudomonadati</taxon>
        <taxon>Pseudomonadota</taxon>
        <taxon>Gammaproteobacteria</taxon>
        <taxon>sulfur-oxidizing symbionts</taxon>
    </lineage>
</organism>
<dbReference type="PROSITE" id="PS51892">
    <property type="entry name" value="SUBTILASE"/>
    <property type="match status" value="1"/>
</dbReference>
<keyword evidence="12" id="KW-1185">Reference proteome</keyword>
<comment type="caution">
    <text evidence="11">The sequence shown here is derived from an EMBL/GenBank/DDBJ whole genome shotgun (WGS) entry which is preliminary data.</text>
</comment>
<dbReference type="InterPro" id="IPR015500">
    <property type="entry name" value="Peptidase_S8_subtilisin-rel"/>
</dbReference>
<keyword evidence="4 7" id="KW-0378">Hydrolase</keyword>
<dbReference type="InterPro" id="IPR023828">
    <property type="entry name" value="Peptidase_S8_Ser-AS"/>
</dbReference>
<keyword evidence="2 7" id="KW-0645">Protease</keyword>
<dbReference type="GO" id="GO:0004252">
    <property type="term" value="F:serine-type endopeptidase activity"/>
    <property type="evidence" value="ECO:0007669"/>
    <property type="project" value="UniProtKB-UniRule"/>
</dbReference>
<proteinExistence type="inferred from homology"/>
<dbReference type="SUPFAM" id="SSF49785">
    <property type="entry name" value="Galactose-binding domain-like"/>
    <property type="match status" value="1"/>
</dbReference>
<name>A0A8H9CFL5_9GAMM</name>
<dbReference type="SUPFAM" id="SSF89372">
    <property type="entry name" value="Fucose-specific lectin"/>
    <property type="match status" value="1"/>
</dbReference>
<feature type="active site" description="Charge relay system" evidence="7">
    <location>
        <position position="276"/>
    </location>
</feature>
<evidence type="ECO:0000259" key="9">
    <source>
        <dbReference type="Pfam" id="PF00082"/>
    </source>
</evidence>
<dbReference type="Pfam" id="PF00082">
    <property type="entry name" value="Peptidase_S8"/>
    <property type="match status" value="1"/>
</dbReference>
<dbReference type="PROSITE" id="PS00138">
    <property type="entry name" value="SUBTILASE_SER"/>
    <property type="match status" value="1"/>
</dbReference>
<dbReference type="SUPFAM" id="SSF50960">
    <property type="entry name" value="TolB, C-terminal domain"/>
    <property type="match status" value="1"/>
</dbReference>
<dbReference type="Gene3D" id="3.40.50.200">
    <property type="entry name" value="Peptidase S8/S53 domain"/>
    <property type="match status" value="1"/>
</dbReference>
<sequence>MKINSTMSKIALTIMGICLFLIAYFLFFPQDQVLNQYDNNSIKPTNQSDFNKNRELFTVKFSTPLTSEQINKYADYGMHNIVYKNLNTYYAHISKEKASNLKNIITDNEVLNVNNIDSNSKIPYYIQRGEVESWAITKDGSYKLNIEFIEGISPQNIKDILLKYNIPIIDESIIENFIISVKVSPNLIKKLASLKEIIAIDTVTPPMAVNNTGGAIANNVYPLQEVNLSGNNYNLSGEGIKVQVVDGGSIRGTHQEFNKDDVSRVINITHTSVSRHATHVAGTISASGIEAKAKGMATKVSLYGDSFLDSSWEKTLIENGFNLYGLRISNHSYGMRSIYRAYLGRYLLNSKEMDDSIYNNPKLLVVKAAGNDRGNTLTRYNKKYGIIKGIGNSKNVLTIGAASNDANAVTKTNGMTSFSSWGPVLDGRIKPDVVANGENVYSSTSKSDSDYGISSGTSMAAPIVSGISALIAQEYKNITGSQNIRADMLKALLVNTATDLGNVGPDYSYGFGMINAKKAVNAIKALNNKNKIFLNSIANNQNKIYRLILKQDSEVKITLSWLDSGADVTSQNNTLVNDIDILLFGNNEYFYPYTLNKKSPSQKAKQNKVNSVDNTEQIKFNLKAGRYTFKVSGKRITNEYQPYAIVSSHDLIADEDITFDFNQMTLPDLVKGSGEIRTPIGFISSDNGFAYIDAYSEDDKLIIDVDKNNILTVKSAISNTNDNSNITINALVGDRIFTKTLNINLLDPVLMFKPTLNLYKNTQITNTVNYKHIVVHNNKIYASDYINNTINVYGLNGVLLTTIGSGLSNPKGLAFKGNKLYVANSNHHQIQVYNNGILESSFGEIGSGDGQFNMPNAIAIDANGTIFISDNLNKRVQIFDNQHNFIKTLEFKLGGKKFYDVTSLVFNSKNELFIVDRYSNKIHKFDSRLNHVGVFGGYGNDNGKFDFPDKIFSDINDNLYILDKNSLQIFNSSGNFIRKIDNINVKNITSLAFTQSNIYAINSNEKISIFNLFSLRKKYNENNELLLTKNDFVKDELYNNAATVTKIKITDLPSDGKLYNNDREISKGELISVLNISLKYVPNATPTEDSFQFSAGNENGFTHNSMRIITEKNITPTLSIDDQREVTLDENGEFDFFIIDGDNKTFRIRITFNPVHGTIQVIGNTIKYTADDDYSGTDTFTIEIDDGDGGVISKTINVNINEINNYPVIKNLDSNAWQYLPDIVINDITSTGMYFDRSGTPYNVSVVNSDIAVNKFDSNQWQVLNFPGKVYRANGKDVIDFNSSSTPYIIFSDVNHSGRVAVMKRTSINNWQYVGASDGISEGVANYYSIQINNDNIPYIIYEDSSKLSSLTVKKFDGTNWVEISDTGFDNSDWQEESQIDGFNKHINSKLLIDGGDIYVIFKNYENKGKIGVKKLINGNWENILLEDTQDNFVVTHLDAVINSENELLISYINSDNKLSVKKYSNNQWIKLGGGDTSEQEKLSMSIGVNDDNLVYISYLENGLLKIKFFNHERWQQVKGFNGVDMASLNMHIVNNKIFINYIKNNHIKTLHYDGTIRDSVLENEQNSVQIISVDADDVSLRYEVADGFDSHLFNINTLGRISFISPPKYSKPKGFNKDNVYLLYVKVLDKEGFTLARVEIKVNSKDGFGDRQGDGSTSSFVNSMIRSFNISLTDEAGNESNIVTFSVTKDTQAPNKPHINNIPYTTINNKETVVIEGQIGTYVYLNDTNTNKIIGNSGTVEIDLNILNDADNNYKISLKDGANNESEALEFIIRKLTYVATKTYAQLGQSNLVNAQVNIYEIVSSGNLKLIASHTTDNSGAITINNNSIENNKFYLYEASSGNGNKGTIRAVTKGQWLRNRTSPFIISLASEMIYDFVAQDIKYNFSNQVLENKINQLAPLVVNDLNNDLTINGKDTILYNQDIHTNGINSHYQNIKNEIIPLILNNDLSYINLVFKDQTPKQYINIINDNISSALFSKDEKYAYISTDQGLRILDISNPLSVQEVAYHKDSNLKNITQAYLSDDSKFYVAIDDTKKYFKIVDLSKSPKLESTINYKIIDSAILDVKFGKSSNTIVFLYENTIAQLMVNSINNIYLSDKTRLGNLFNEHGAATLLPSKDGKTFYITGANDNKIIIVDLKTLRVIKIINLEKIINKASLLSDENNLLGLNKKSLFLINIEDKNNPIISSQYNTDIGIVKFQSKSLIGNQSIYNTLDGYTVIDINDKYKLTKNYTVESTLDAINNISSYNGYRTFASTNNDIVLFDYDMFKHSFEQDRLLDIKNDFTTIVIYGRVDAKVYIDGVYTGVNISSNGSASLLVNYNEYANSKSINISVRSGNEEKSFVIRITKDTQAPNKPHINNIPYTTINNKETVVIEGQIGTYVYLNDTNTNKIIGNSGTVEIDLNILNDADNNYKISLKDGANNESEALEFIIRKLTYVATKTYAQLGQSNLVNAQVNIYEIVSSGNLKLIASHTTDNSGAITINNNSIENNKFYLYEASSGNGNKGTIRAVTKGQWLRNRTSPFIISLASEMIYDFVAQDIKYNFSNQALENKINQLAPLVVNDLNNDLTINGKDTILYNQDIHTNGINSHYQNIKNEIIPLILNNDLSYINLVFKDQTPKQYINIINDNISSALFSKDEKYAYISTDQGLRILDISNPLSVQEVAYHKDSNLKNITQAYLSDDSKFYVAIDINKKKFVVTDVSSFDNIRVSDKIVYFSDSTNDEIIDAKFIQNNNKLYLLSKKAIGYYLVNDFNDLELKRRVGGLRDYMPEFKSFAVSNNEQIYLIGQNNTEILILDMPSLTLTNQFSVTNKNANSIHLTNNDTRLSLHDEFGIILFDIAKNNSLSLAGYKYLGAQQSKSSIISTYGDSFFISKENELSHHIIDKNNLISQSYNVNYLSSEHKVQSLKGDKFYIHNALQVKMYDYSSFIKKNYIDKPVLLSDFNEYTNQNSIVLKIAGNRGDSILIDGRPVEGTINSFFAKDIHYTLNTVDGANKITVQFKNNMQLSDKLTINITKDTVPPEIMSFSPADKDIISNDYIGINLEYDDNVGIDVSSSNIYIDNQEIDNRAIGENSFVYNLGLDDKRHKITANIVDYAGNKTVHEYTFTIDTKIPVVMISKPSGNYSYDFHVELSSFKNNTIYYTLDSSEPTANSKIYIAPIHINTTKTLKYFAQNTVNAKASAIQTQIYNLDLSGPQVLFGYPKNGQTLGGTDEFIYKFQSSSDIDSVRIFDEFGNDLSHLFTLDGNVLSLKAGKNKYKKYNLIIVIRDNQGNETRLPVQFSVDKVAPKTRISINGGHFSQKITVDLRSDENATIYYSIDGYPPIIGATNTLSATSPIKGINIDSTTNLQFFAVDDIGNIEQTKSEVYYFNTLSSYNANLQAVHQQNSNKVDLSWMGEQGSTASYNLYKVENVIAKSILQKSIDLSYRAPKKYLLTTTVGNTYSDTSILNSSKYSYAVSQVVNGVETLISTIIDVNINNNTDVTTKQESINRARAYLNKTQNIDGTWSSGRFKSLVTSQVIEALHGFDANTYARNKALYYIKGQYANNNDLLARKIIVLANHNINSDSLVNKLLSQGGLSSSKAWWGAYKGFKYSAYETALAIKALRKRRSNQQNAQYNNFANRAPQLLNLINTNNVNNASTWQSNSYFTNDYSVYVSALSHSVKPNNNMSGWLIQAQDGSYGDGLLDTAGVLLYIDNISSTNKSKAINYIVSQQEKDGSFGDIAITAICLNALRKVQ</sequence>
<dbReference type="InterPro" id="IPR008979">
    <property type="entry name" value="Galactose-bd-like_sf"/>
</dbReference>
<dbReference type="Gene3D" id="1.50.10.20">
    <property type="match status" value="1"/>
</dbReference>
<dbReference type="InterPro" id="IPR051048">
    <property type="entry name" value="Peptidase_S8/S53_subtilisin"/>
</dbReference>
<dbReference type="CDD" id="cd05819">
    <property type="entry name" value="NHL"/>
    <property type="match status" value="1"/>
</dbReference>
<dbReference type="SUPFAM" id="SSF48239">
    <property type="entry name" value="Terpenoid cyclases/Protein prenyltransferases"/>
    <property type="match status" value="2"/>
</dbReference>
<dbReference type="Pfam" id="PF13290">
    <property type="entry name" value="CHB_HEX_C_1"/>
    <property type="match status" value="2"/>
</dbReference>
<reference evidence="11 12" key="1">
    <citation type="submission" date="2020-05" db="EMBL/GenBank/DDBJ databases">
        <authorList>
            <person name="Petersen J."/>
            <person name="Sayavedra L."/>
        </authorList>
    </citation>
    <scope>NUCLEOTIDE SEQUENCE [LARGE SCALE GENOMIC DNA]</scope>
    <source>
        <strain evidence="11">B thermophilus SOXS</strain>
    </source>
</reference>
<dbReference type="Gene3D" id="2.120.10.30">
    <property type="entry name" value="TolB, C-terminal domain"/>
    <property type="match status" value="3"/>
</dbReference>